<evidence type="ECO:0000313" key="3">
    <source>
        <dbReference type="EMBL" id="KIM74310.1"/>
    </source>
</evidence>
<dbReference type="Proteomes" id="UP000054166">
    <property type="component" value="Unassembled WGS sequence"/>
</dbReference>
<proteinExistence type="predicted"/>
<dbReference type="InterPro" id="IPR011009">
    <property type="entry name" value="Kinase-like_dom_sf"/>
</dbReference>
<evidence type="ECO:0000259" key="2">
    <source>
        <dbReference type="Pfam" id="PF01636"/>
    </source>
</evidence>
<gene>
    <name evidence="3" type="ORF">PILCRDRAFT_92614</name>
</gene>
<keyword evidence="1" id="KW-1133">Transmembrane helix</keyword>
<keyword evidence="4" id="KW-1185">Reference proteome</keyword>
<dbReference type="InParanoid" id="A0A0C3EP02"/>
<dbReference type="EMBL" id="KN833062">
    <property type="protein sequence ID" value="KIM74310.1"/>
    <property type="molecule type" value="Genomic_DNA"/>
</dbReference>
<dbReference type="SUPFAM" id="SSF56112">
    <property type="entry name" value="Protein kinase-like (PK-like)"/>
    <property type="match status" value="1"/>
</dbReference>
<keyword evidence="1" id="KW-0472">Membrane</keyword>
<keyword evidence="1" id="KW-0812">Transmembrane</keyword>
<organism evidence="3 4">
    <name type="scientific">Piloderma croceum (strain F 1598)</name>
    <dbReference type="NCBI Taxonomy" id="765440"/>
    <lineage>
        <taxon>Eukaryota</taxon>
        <taxon>Fungi</taxon>
        <taxon>Dikarya</taxon>
        <taxon>Basidiomycota</taxon>
        <taxon>Agaricomycotina</taxon>
        <taxon>Agaricomycetes</taxon>
        <taxon>Agaricomycetidae</taxon>
        <taxon>Atheliales</taxon>
        <taxon>Atheliaceae</taxon>
        <taxon>Piloderma</taxon>
    </lineage>
</organism>
<sequence length="393" mass="43458">MTTDTPNAALSNLKFDFHSYLLNLTGHKWTIQELPGGNANHTVRALRVPENALEKPDQRAMDDRDGVPGYLDGYTSIVLKQAPPYFAKIPDLPFSQDRQTIEANALSLLHTPASSGAASLLPVLYSNLSVSVPHLLHHDLTKHVLIQSDLGNIPELYKFLTSPDTTPPLASSAGAALGHFLKDLHGAFYHASEVTKEELRHRFENDEGEAVLCKVITSVRGYMKDAGVEDYVLLEKRAQDNWTSRERTVFGQGDIWFGTVLVGVEDGTVEVGICDWEFAGFNHPAGDIAQLGQDAYLFVPVKQLLTIINDSSPSRLVLPSSLNVASDDPTLSDNFAVIFIRILFIVLSSIILIHLFAGRISTQPRDNARLGDDKRRRMATSSLVYVSRQKRQM</sequence>
<accession>A0A0C3EP02</accession>
<dbReference type="OrthoDB" id="25129at2759"/>
<evidence type="ECO:0000256" key="1">
    <source>
        <dbReference type="SAM" id="Phobius"/>
    </source>
</evidence>
<reference evidence="3 4" key="1">
    <citation type="submission" date="2014-04" db="EMBL/GenBank/DDBJ databases">
        <authorList>
            <consortium name="DOE Joint Genome Institute"/>
            <person name="Kuo A."/>
            <person name="Tarkka M."/>
            <person name="Buscot F."/>
            <person name="Kohler A."/>
            <person name="Nagy L.G."/>
            <person name="Floudas D."/>
            <person name="Copeland A."/>
            <person name="Barry K.W."/>
            <person name="Cichocki N."/>
            <person name="Veneault-Fourrey C."/>
            <person name="LaButti K."/>
            <person name="Lindquist E.A."/>
            <person name="Lipzen A."/>
            <person name="Lundell T."/>
            <person name="Morin E."/>
            <person name="Murat C."/>
            <person name="Sun H."/>
            <person name="Tunlid A."/>
            <person name="Henrissat B."/>
            <person name="Grigoriev I.V."/>
            <person name="Hibbett D.S."/>
            <person name="Martin F."/>
            <person name="Nordberg H.P."/>
            <person name="Cantor M.N."/>
            <person name="Hua S.X."/>
        </authorList>
    </citation>
    <scope>NUCLEOTIDE SEQUENCE [LARGE SCALE GENOMIC DNA]</scope>
    <source>
        <strain evidence="3 4">F 1598</strain>
    </source>
</reference>
<feature type="domain" description="Aminoglycoside phosphotransferase" evidence="2">
    <location>
        <begin position="120"/>
        <end position="292"/>
    </location>
</feature>
<dbReference type="Gene3D" id="3.30.200.20">
    <property type="entry name" value="Phosphorylase Kinase, domain 1"/>
    <property type="match status" value="1"/>
</dbReference>
<name>A0A0C3EP02_PILCF</name>
<feature type="transmembrane region" description="Helical" evidence="1">
    <location>
        <begin position="335"/>
        <end position="357"/>
    </location>
</feature>
<dbReference type="Pfam" id="PF01636">
    <property type="entry name" value="APH"/>
    <property type="match status" value="1"/>
</dbReference>
<evidence type="ECO:0000313" key="4">
    <source>
        <dbReference type="Proteomes" id="UP000054166"/>
    </source>
</evidence>
<dbReference type="InterPro" id="IPR002575">
    <property type="entry name" value="Aminoglycoside_PTrfase"/>
</dbReference>
<dbReference type="AlphaFoldDB" id="A0A0C3EP02"/>
<reference evidence="4" key="2">
    <citation type="submission" date="2015-01" db="EMBL/GenBank/DDBJ databases">
        <title>Evolutionary Origins and Diversification of the Mycorrhizal Mutualists.</title>
        <authorList>
            <consortium name="DOE Joint Genome Institute"/>
            <consortium name="Mycorrhizal Genomics Consortium"/>
            <person name="Kohler A."/>
            <person name="Kuo A."/>
            <person name="Nagy L.G."/>
            <person name="Floudas D."/>
            <person name="Copeland A."/>
            <person name="Barry K.W."/>
            <person name="Cichocki N."/>
            <person name="Veneault-Fourrey C."/>
            <person name="LaButti K."/>
            <person name="Lindquist E.A."/>
            <person name="Lipzen A."/>
            <person name="Lundell T."/>
            <person name="Morin E."/>
            <person name="Murat C."/>
            <person name="Riley R."/>
            <person name="Ohm R."/>
            <person name="Sun H."/>
            <person name="Tunlid A."/>
            <person name="Henrissat B."/>
            <person name="Grigoriev I.V."/>
            <person name="Hibbett D.S."/>
            <person name="Martin F."/>
        </authorList>
    </citation>
    <scope>NUCLEOTIDE SEQUENCE [LARGE SCALE GENOMIC DNA]</scope>
    <source>
        <strain evidence="4">F 1598</strain>
    </source>
</reference>
<protein>
    <recommendedName>
        <fullName evidence="2">Aminoglycoside phosphotransferase domain-containing protein</fullName>
    </recommendedName>
</protein>
<dbReference type="Gene3D" id="3.90.1200.10">
    <property type="match status" value="1"/>
</dbReference>
<dbReference type="HOGENOM" id="CLU_702293_0_0_1"/>